<reference evidence="1" key="1">
    <citation type="journal article" date="2014" name="Front. Microbiol.">
        <title>High frequency of phylogenetically diverse reductive dehalogenase-homologous genes in deep subseafloor sedimentary metagenomes.</title>
        <authorList>
            <person name="Kawai M."/>
            <person name="Futagami T."/>
            <person name="Toyoda A."/>
            <person name="Takaki Y."/>
            <person name="Nishi S."/>
            <person name="Hori S."/>
            <person name="Arai W."/>
            <person name="Tsubouchi T."/>
            <person name="Morono Y."/>
            <person name="Uchiyama I."/>
            <person name="Ito T."/>
            <person name="Fujiyama A."/>
            <person name="Inagaki F."/>
            <person name="Takami H."/>
        </authorList>
    </citation>
    <scope>NUCLEOTIDE SEQUENCE</scope>
    <source>
        <strain evidence="1">Expedition CK06-06</strain>
    </source>
</reference>
<name>X0UFE1_9ZZZZ</name>
<dbReference type="EMBL" id="BARS01024146">
    <property type="protein sequence ID" value="GAG04444.1"/>
    <property type="molecule type" value="Genomic_DNA"/>
</dbReference>
<accession>X0UFE1</accession>
<sequence length="31" mass="3546">SNLHDREYLFKDMKTSQELMDTTNGLKIGCG</sequence>
<evidence type="ECO:0000313" key="1">
    <source>
        <dbReference type="EMBL" id="GAG04444.1"/>
    </source>
</evidence>
<protein>
    <submittedName>
        <fullName evidence="1">Uncharacterized protein</fullName>
    </submittedName>
</protein>
<gene>
    <name evidence="1" type="ORF">S01H1_38354</name>
</gene>
<comment type="caution">
    <text evidence="1">The sequence shown here is derived from an EMBL/GenBank/DDBJ whole genome shotgun (WGS) entry which is preliminary data.</text>
</comment>
<feature type="non-terminal residue" evidence="1">
    <location>
        <position position="1"/>
    </location>
</feature>
<organism evidence="1">
    <name type="scientific">marine sediment metagenome</name>
    <dbReference type="NCBI Taxonomy" id="412755"/>
    <lineage>
        <taxon>unclassified sequences</taxon>
        <taxon>metagenomes</taxon>
        <taxon>ecological metagenomes</taxon>
    </lineage>
</organism>
<proteinExistence type="predicted"/>
<dbReference type="AlphaFoldDB" id="X0UFE1"/>